<sequence>MNLTILLLSLNTSPSLYSA</sequence>
<dbReference type="PaxDb" id="3708-A0A078IAW5"/>
<reference evidence="1 2" key="1">
    <citation type="journal article" date="2014" name="Science">
        <title>Plant genetics. Early allopolyploid evolution in the post-Neolithic Brassica napus oilseed genome.</title>
        <authorList>
            <person name="Chalhoub B."/>
            <person name="Denoeud F."/>
            <person name="Liu S."/>
            <person name="Parkin I.A."/>
            <person name="Tang H."/>
            <person name="Wang X."/>
            <person name="Chiquet J."/>
            <person name="Belcram H."/>
            <person name="Tong C."/>
            <person name="Samans B."/>
            <person name="Correa M."/>
            <person name="Da Silva C."/>
            <person name="Just J."/>
            <person name="Falentin C."/>
            <person name="Koh C.S."/>
            <person name="Le Clainche I."/>
            <person name="Bernard M."/>
            <person name="Bento P."/>
            <person name="Noel B."/>
            <person name="Labadie K."/>
            <person name="Alberti A."/>
            <person name="Charles M."/>
            <person name="Arnaud D."/>
            <person name="Guo H."/>
            <person name="Daviaud C."/>
            <person name="Alamery S."/>
            <person name="Jabbari K."/>
            <person name="Zhao M."/>
            <person name="Edger P.P."/>
            <person name="Chelaifa H."/>
            <person name="Tack D."/>
            <person name="Lassalle G."/>
            <person name="Mestiri I."/>
            <person name="Schnel N."/>
            <person name="Le Paslier M.C."/>
            <person name="Fan G."/>
            <person name="Renault V."/>
            <person name="Bayer P.E."/>
            <person name="Golicz A.A."/>
            <person name="Manoli S."/>
            <person name="Lee T.H."/>
            <person name="Thi V.H."/>
            <person name="Chalabi S."/>
            <person name="Hu Q."/>
            <person name="Fan C."/>
            <person name="Tollenaere R."/>
            <person name="Lu Y."/>
            <person name="Battail C."/>
            <person name="Shen J."/>
            <person name="Sidebottom C.H."/>
            <person name="Wang X."/>
            <person name="Canaguier A."/>
            <person name="Chauveau A."/>
            <person name="Berard A."/>
            <person name="Deniot G."/>
            <person name="Guan M."/>
            <person name="Liu Z."/>
            <person name="Sun F."/>
            <person name="Lim Y.P."/>
            <person name="Lyons E."/>
            <person name="Town C.D."/>
            <person name="Bancroft I."/>
            <person name="Wang X."/>
            <person name="Meng J."/>
            <person name="Ma J."/>
            <person name="Pires J.C."/>
            <person name="King G.J."/>
            <person name="Brunel D."/>
            <person name="Delourme R."/>
            <person name="Renard M."/>
            <person name="Aury J.M."/>
            <person name="Adams K.L."/>
            <person name="Batley J."/>
            <person name="Snowdon R.J."/>
            <person name="Tost J."/>
            <person name="Edwards D."/>
            <person name="Zhou Y."/>
            <person name="Hua W."/>
            <person name="Sharpe A.G."/>
            <person name="Paterson A.H."/>
            <person name="Guan C."/>
            <person name="Wincker P."/>
        </authorList>
    </citation>
    <scope>NUCLEOTIDE SEQUENCE [LARGE SCALE GENOMIC DNA]</scope>
    <source>
        <strain evidence="2">cv. Darmor-bzh</strain>
    </source>
</reference>
<proteinExistence type="predicted"/>
<organism evidence="1 2">
    <name type="scientific">Brassica napus</name>
    <name type="common">Rape</name>
    <dbReference type="NCBI Taxonomy" id="3708"/>
    <lineage>
        <taxon>Eukaryota</taxon>
        <taxon>Viridiplantae</taxon>
        <taxon>Streptophyta</taxon>
        <taxon>Embryophyta</taxon>
        <taxon>Tracheophyta</taxon>
        <taxon>Spermatophyta</taxon>
        <taxon>Magnoliopsida</taxon>
        <taxon>eudicotyledons</taxon>
        <taxon>Gunneridae</taxon>
        <taxon>Pentapetalae</taxon>
        <taxon>rosids</taxon>
        <taxon>malvids</taxon>
        <taxon>Brassicales</taxon>
        <taxon>Brassicaceae</taxon>
        <taxon>Brassiceae</taxon>
        <taxon>Brassica</taxon>
    </lineage>
</organism>
<accession>A0A078IAW5</accession>
<name>A0A078IAW5_BRANA</name>
<dbReference type="EMBL" id="LK032693">
    <property type="protein sequence ID" value="CDY46986.1"/>
    <property type="molecule type" value="Genomic_DNA"/>
</dbReference>
<evidence type="ECO:0000313" key="1">
    <source>
        <dbReference type="EMBL" id="CDY46986.1"/>
    </source>
</evidence>
<evidence type="ECO:0000313" key="2">
    <source>
        <dbReference type="Proteomes" id="UP000028999"/>
    </source>
</evidence>
<gene>
    <name evidence="1" type="primary">BnaC09g14180D</name>
    <name evidence="1" type="ORF">GSBRNA2T00086479001</name>
</gene>
<dbReference type="AlphaFoldDB" id="A0A078IAW5"/>
<dbReference type="Proteomes" id="UP000028999">
    <property type="component" value="Unassembled WGS sequence"/>
</dbReference>
<keyword evidence="2" id="KW-1185">Reference proteome</keyword>
<protein>
    <submittedName>
        <fullName evidence="1">BnaC09g14180D protein</fullName>
    </submittedName>
</protein>